<accession>A0AA36FJ55</accession>
<evidence type="ECO:0000313" key="2">
    <source>
        <dbReference type="Proteomes" id="UP001162480"/>
    </source>
</evidence>
<proteinExistence type="predicted"/>
<gene>
    <name evidence="1" type="ORF">OCTVUL_1B017330</name>
</gene>
<keyword evidence="2" id="KW-1185">Reference proteome</keyword>
<dbReference type="EMBL" id="OX597831">
    <property type="protein sequence ID" value="CAI9736118.1"/>
    <property type="molecule type" value="Genomic_DNA"/>
</dbReference>
<reference evidence="1" key="1">
    <citation type="submission" date="2023-08" db="EMBL/GenBank/DDBJ databases">
        <authorList>
            <person name="Alioto T."/>
            <person name="Alioto T."/>
            <person name="Gomez Garrido J."/>
        </authorList>
    </citation>
    <scope>NUCLEOTIDE SEQUENCE</scope>
</reference>
<dbReference type="AlphaFoldDB" id="A0AA36FJ55"/>
<sequence length="83" mass="9774">MPYCLNYWLIRTISASTGYLNYAIASKITPYQKGILSLESCILKRICALSFTKYWSMKSYEIEDIDTRLIERMGISQKYHTFE</sequence>
<evidence type="ECO:0000313" key="1">
    <source>
        <dbReference type="EMBL" id="CAI9736118.1"/>
    </source>
</evidence>
<protein>
    <submittedName>
        <fullName evidence="1">Uncharacterized protein</fullName>
    </submittedName>
</protein>
<dbReference type="Proteomes" id="UP001162480">
    <property type="component" value="Chromosome 18"/>
</dbReference>
<organism evidence="1 2">
    <name type="scientific">Octopus vulgaris</name>
    <name type="common">Common octopus</name>
    <dbReference type="NCBI Taxonomy" id="6645"/>
    <lineage>
        <taxon>Eukaryota</taxon>
        <taxon>Metazoa</taxon>
        <taxon>Spiralia</taxon>
        <taxon>Lophotrochozoa</taxon>
        <taxon>Mollusca</taxon>
        <taxon>Cephalopoda</taxon>
        <taxon>Coleoidea</taxon>
        <taxon>Octopodiformes</taxon>
        <taxon>Octopoda</taxon>
        <taxon>Incirrata</taxon>
        <taxon>Octopodidae</taxon>
        <taxon>Octopus</taxon>
    </lineage>
</organism>
<name>A0AA36FJ55_OCTVU</name>